<dbReference type="GO" id="GO:0052621">
    <property type="term" value="F:diguanylate cyclase activity"/>
    <property type="evidence" value="ECO:0007669"/>
    <property type="project" value="UniProtKB-EC"/>
</dbReference>
<dbReference type="InterPro" id="IPR050469">
    <property type="entry name" value="Diguanylate_Cyclase"/>
</dbReference>
<evidence type="ECO:0000313" key="11">
    <source>
        <dbReference type="Proteomes" id="UP000248916"/>
    </source>
</evidence>
<protein>
    <recommendedName>
        <fullName evidence="2">diguanylate cyclase</fullName>
        <ecNumber evidence="2">2.7.7.65</ecNumber>
    </recommendedName>
</protein>
<feature type="transmembrane region" description="Helical" evidence="8">
    <location>
        <begin position="65"/>
        <end position="88"/>
    </location>
</feature>
<accession>A0A2W7NTJ4</accession>
<dbReference type="PANTHER" id="PTHR45138">
    <property type="entry name" value="REGULATORY COMPONENTS OF SENSORY TRANSDUCTION SYSTEM"/>
    <property type="match status" value="1"/>
</dbReference>
<evidence type="ECO:0000256" key="1">
    <source>
        <dbReference type="ARBA" id="ARBA00004651"/>
    </source>
</evidence>
<proteinExistence type="predicted"/>
<dbReference type="InterPro" id="IPR043128">
    <property type="entry name" value="Rev_trsase/Diguanyl_cyclase"/>
</dbReference>
<feature type="domain" description="GGDEF" evidence="9">
    <location>
        <begin position="225"/>
        <end position="359"/>
    </location>
</feature>
<dbReference type="SMART" id="SM00267">
    <property type="entry name" value="GGDEF"/>
    <property type="match status" value="1"/>
</dbReference>
<dbReference type="InterPro" id="IPR011620">
    <property type="entry name" value="Sig_transdc_His_kinase_LytS_TM"/>
</dbReference>
<dbReference type="GO" id="GO:0000155">
    <property type="term" value="F:phosphorelay sensor kinase activity"/>
    <property type="evidence" value="ECO:0007669"/>
    <property type="project" value="InterPro"/>
</dbReference>
<keyword evidence="4 8" id="KW-0812">Transmembrane</keyword>
<sequence length="392" mass="42684">MMSILLPILFAFGIMSLLAITFGALNRVTIETRQILQGLSFGCGAIAAMWVPVSFGDGILIDGRAIIVGLAAGFGGWKAGLLAALMAATYRLHLGGLGAVSGVAGIFTAAAAGSIWRVIVRLRDAVKPVQLLFLGALISLNTWSVFLLPMAVANELVWPVVPVLTIGALIGSLFMGTLIERERRMFQTERRLTADAFLDPLLGIPNRRSFNALVNRSIETAEDGDRRALMVLDIDHFKVVNDTYGHEAGDEALKFVANLATEVVGDQGHVCRFGGEEFAILLETRHFDSAAHISETLRHRICVTPVELNGTQINLTVSIGVALLEDFGKVAMSELFRQADLALYRAKRSGRNLVIFADELEILRTEAHIDLTKRRALRDAHNRMREGRVSNG</sequence>
<evidence type="ECO:0000256" key="6">
    <source>
        <dbReference type="ARBA" id="ARBA00023136"/>
    </source>
</evidence>
<feature type="transmembrane region" description="Helical" evidence="8">
    <location>
        <begin position="94"/>
        <end position="119"/>
    </location>
</feature>
<dbReference type="InterPro" id="IPR029787">
    <property type="entry name" value="Nucleotide_cyclase"/>
</dbReference>
<evidence type="ECO:0000259" key="9">
    <source>
        <dbReference type="PROSITE" id="PS50887"/>
    </source>
</evidence>
<gene>
    <name evidence="10" type="ORF">LX81_00388</name>
</gene>
<dbReference type="PANTHER" id="PTHR45138:SF9">
    <property type="entry name" value="DIGUANYLATE CYCLASE DGCM-RELATED"/>
    <property type="match status" value="1"/>
</dbReference>
<evidence type="ECO:0000256" key="7">
    <source>
        <dbReference type="ARBA" id="ARBA00034247"/>
    </source>
</evidence>
<dbReference type="Gene3D" id="3.30.70.270">
    <property type="match status" value="1"/>
</dbReference>
<dbReference type="OrthoDB" id="9812260at2"/>
<comment type="subcellular location">
    <subcellularLocation>
        <location evidence="1">Cell membrane</location>
        <topology evidence="1">Multi-pass membrane protein</topology>
    </subcellularLocation>
</comment>
<keyword evidence="5 8" id="KW-1133">Transmembrane helix</keyword>
<dbReference type="NCBIfam" id="TIGR00254">
    <property type="entry name" value="GGDEF"/>
    <property type="match status" value="1"/>
</dbReference>
<evidence type="ECO:0000256" key="5">
    <source>
        <dbReference type="ARBA" id="ARBA00022989"/>
    </source>
</evidence>
<dbReference type="CDD" id="cd01949">
    <property type="entry name" value="GGDEF"/>
    <property type="match status" value="1"/>
</dbReference>
<evidence type="ECO:0000313" key="10">
    <source>
        <dbReference type="EMBL" id="PZX19924.1"/>
    </source>
</evidence>
<dbReference type="AlphaFoldDB" id="A0A2W7NTJ4"/>
<dbReference type="EMBL" id="QKZL01000001">
    <property type="protein sequence ID" value="PZX19924.1"/>
    <property type="molecule type" value="Genomic_DNA"/>
</dbReference>
<reference evidence="10 11" key="1">
    <citation type="submission" date="2018-06" db="EMBL/GenBank/DDBJ databases">
        <title>Genomic Encyclopedia of Archaeal and Bacterial Type Strains, Phase II (KMG-II): from individual species to whole genera.</title>
        <authorList>
            <person name="Goeker M."/>
        </authorList>
    </citation>
    <scope>NUCLEOTIDE SEQUENCE [LARGE SCALE GENOMIC DNA]</scope>
    <source>
        <strain evidence="10 11">DSM 22009</strain>
    </source>
</reference>
<feature type="transmembrane region" description="Helical" evidence="8">
    <location>
        <begin position="35"/>
        <end position="53"/>
    </location>
</feature>
<evidence type="ECO:0000256" key="8">
    <source>
        <dbReference type="SAM" id="Phobius"/>
    </source>
</evidence>
<dbReference type="Pfam" id="PF00990">
    <property type="entry name" value="GGDEF"/>
    <property type="match status" value="1"/>
</dbReference>
<dbReference type="FunFam" id="3.30.70.270:FF:000001">
    <property type="entry name" value="Diguanylate cyclase domain protein"/>
    <property type="match status" value="1"/>
</dbReference>
<name>A0A2W7NTJ4_9RHOB</name>
<dbReference type="GO" id="GO:0043709">
    <property type="term" value="P:cell adhesion involved in single-species biofilm formation"/>
    <property type="evidence" value="ECO:0007669"/>
    <property type="project" value="TreeGrafter"/>
</dbReference>
<dbReference type="SUPFAM" id="SSF55073">
    <property type="entry name" value="Nucleotide cyclase"/>
    <property type="match status" value="1"/>
</dbReference>
<dbReference type="GO" id="GO:0005886">
    <property type="term" value="C:plasma membrane"/>
    <property type="evidence" value="ECO:0007669"/>
    <property type="project" value="UniProtKB-SubCell"/>
</dbReference>
<feature type="transmembrane region" description="Helical" evidence="8">
    <location>
        <begin position="131"/>
        <end position="150"/>
    </location>
</feature>
<dbReference type="EC" id="2.7.7.65" evidence="2"/>
<comment type="caution">
    <text evidence="10">The sequence shown here is derived from an EMBL/GenBank/DDBJ whole genome shotgun (WGS) entry which is preliminary data.</text>
</comment>
<comment type="catalytic activity">
    <reaction evidence="7">
        <text>2 GTP = 3',3'-c-di-GMP + 2 diphosphate</text>
        <dbReference type="Rhea" id="RHEA:24898"/>
        <dbReference type="ChEBI" id="CHEBI:33019"/>
        <dbReference type="ChEBI" id="CHEBI:37565"/>
        <dbReference type="ChEBI" id="CHEBI:58805"/>
        <dbReference type="EC" id="2.7.7.65"/>
    </reaction>
</comment>
<keyword evidence="6 8" id="KW-0472">Membrane</keyword>
<evidence type="ECO:0000256" key="4">
    <source>
        <dbReference type="ARBA" id="ARBA00022692"/>
    </source>
</evidence>
<dbReference type="GO" id="GO:1902201">
    <property type="term" value="P:negative regulation of bacterial-type flagellum-dependent cell motility"/>
    <property type="evidence" value="ECO:0007669"/>
    <property type="project" value="TreeGrafter"/>
</dbReference>
<dbReference type="InterPro" id="IPR000160">
    <property type="entry name" value="GGDEF_dom"/>
</dbReference>
<organism evidence="10 11">
    <name type="scientific">Palleronia aestuarii</name>
    <dbReference type="NCBI Taxonomy" id="568105"/>
    <lineage>
        <taxon>Bacteria</taxon>
        <taxon>Pseudomonadati</taxon>
        <taxon>Pseudomonadota</taxon>
        <taxon>Alphaproteobacteria</taxon>
        <taxon>Rhodobacterales</taxon>
        <taxon>Roseobacteraceae</taxon>
        <taxon>Palleronia</taxon>
    </lineage>
</organism>
<dbReference type="RefSeq" id="WP_111535575.1">
    <property type="nucleotide sequence ID" value="NZ_QKZL01000001.1"/>
</dbReference>
<keyword evidence="3" id="KW-1003">Cell membrane</keyword>
<feature type="transmembrane region" description="Helical" evidence="8">
    <location>
        <begin position="156"/>
        <end position="179"/>
    </location>
</feature>
<dbReference type="GO" id="GO:0071555">
    <property type="term" value="P:cell wall organization"/>
    <property type="evidence" value="ECO:0007669"/>
    <property type="project" value="InterPro"/>
</dbReference>
<dbReference type="PROSITE" id="PS50887">
    <property type="entry name" value="GGDEF"/>
    <property type="match status" value="1"/>
</dbReference>
<dbReference type="Proteomes" id="UP000248916">
    <property type="component" value="Unassembled WGS sequence"/>
</dbReference>
<dbReference type="Pfam" id="PF07694">
    <property type="entry name" value="5TM-5TMR_LYT"/>
    <property type="match status" value="1"/>
</dbReference>
<evidence type="ECO:0000256" key="2">
    <source>
        <dbReference type="ARBA" id="ARBA00012528"/>
    </source>
</evidence>
<keyword evidence="11" id="KW-1185">Reference proteome</keyword>
<evidence type="ECO:0000256" key="3">
    <source>
        <dbReference type="ARBA" id="ARBA00022475"/>
    </source>
</evidence>